<name>A0A3S5K2U9_9CYAN</name>
<dbReference type="RefSeq" id="WP_127087439.1">
    <property type="nucleotide sequence ID" value="NZ_RSCL01000054.1"/>
</dbReference>
<dbReference type="InterPro" id="IPR046765">
    <property type="entry name" value="Antitox_RHH"/>
</dbReference>
<sequence length="95" mass="10489">MPKKPNLAAALNDASKKPNRSQVSKKIEPLENSDNDANDKIPPSRRGKKAITVHFDPAACKQLKQLAMDEETSIQALMTEALNDLFEKYGKNPIA</sequence>
<dbReference type="AlphaFoldDB" id="A0A3S5K2U9"/>
<feature type="domain" description="Antitoxin-like ribbon-helix-helix" evidence="2">
    <location>
        <begin position="45"/>
        <end position="94"/>
    </location>
</feature>
<proteinExistence type="predicted"/>
<dbReference type="Proteomes" id="UP000271624">
    <property type="component" value="Unassembled WGS sequence"/>
</dbReference>
<comment type="caution">
    <text evidence="3">The sequence shown here is derived from an EMBL/GenBank/DDBJ whole genome shotgun (WGS) entry which is preliminary data.</text>
</comment>
<gene>
    <name evidence="3" type="ORF">DSM106972_095210</name>
</gene>
<dbReference type="Pfam" id="PF20605">
    <property type="entry name" value="Antitox_RHH"/>
    <property type="match status" value="1"/>
</dbReference>
<reference evidence="3" key="2">
    <citation type="journal article" date="2019" name="Genome Biol. Evol.">
        <title>Day and night: Metabolic profiles and evolutionary relationships of six axenic non-marine cyanobacteria.</title>
        <authorList>
            <person name="Will S.E."/>
            <person name="Henke P."/>
            <person name="Boedeker C."/>
            <person name="Huang S."/>
            <person name="Brinkmann H."/>
            <person name="Rohde M."/>
            <person name="Jarek M."/>
            <person name="Friedl T."/>
            <person name="Seufert S."/>
            <person name="Schumacher M."/>
            <person name="Overmann J."/>
            <person name="Neumann-Schaal M."/>
            <person name="Petersen J."/>
        </authorList>
    </citation>
    <scope>NUCLEOTIDE SEQUENCE [LARGE SCALE GENOMIC DNA]</scope>
    <source>
        <strain evidence="3">PCC 7102</strain>
    </source>
</reference>
<evidence type="ECO:0000256" key="1">
    <source>
        <dbReference type="SAM" id="MobiDB-lite"/>
    </source>
</evidence>
<dbReference type="OrthoDB" id="7190256at2"/>
<keyword evidence="4" id="KW-1185">Reference proteome</keyword>
<reference evidence="3" key="1">
    <citation type="submission" date="2018-12" db="EMBL/GenBank/DDBJ databases">
        <authorList>
            <person name="Will S."/>
            <person name="Neumann-Schaal M."/>
            <person name="Henke P."/>
        </authorList>
    </citation>
    <scope>NUCLEOTIDE SEQUENCE</scope>
    <source>
        <strain evidence="3">PCC 7102</strain>
    </source>
</reference>
<accession>A0A3S5K2U9</accession>
<evidence type="ECO:0000313" key="3">
    <source>
        <dbReference type="EMBL" id="RUS93922.1"/>
    </source>
</evidence>
<evidence type="ECO:0000259" key="2">
    <source>
        <dbReference type="Pfam" id="PF20605"/>
    </source>
</evidence>
<dbReference type="EMBL" id="RSCL01000054">
    <property type="protein sequence ID" value="RUS93922.1"/>
    <property type="molecule type" value="Genomic_DNA"/>
</dbReference>
<protein>
    <recommendedName>
        <fullName evidence="2">Antitoxin-like ribbon-helix-helix domain-containing protein</fullName>
    </recommendedName>
</protein>
<organism evidence="3 4">
    <name type="scientific">Dulcicalothrix desertica PCC 7102</name>
    <dbReference type="NCBI Taxonomy" id="232991"/>
    <lineage>
        <taxon>Bacteria</taxon>
        <taxon>Bacillati</taxon>
        <taxon>Cyanobacteriota</taxon>
        <taxon>Cyanophyceae</taxon>
        <taxon>Nostocales</taxon>
        <taxon>Calotrichaceae</taxon>
        <taxon>Dulcicalothrix</taxon>
    </lineage>
</organism>
<evidence type="ECO:0000313" key="4">
    <source>
        <dbReference type="Proteomes" id="UP000271624"/>
    </source>
</evidence>
<feature type="region of interest" description="Disordered" evidence="1">
    <location>
        <begin position="1"/>
        <end position="47"/>
    </location>
</feature>